<organism evidence="1 2">
    <name type="scientific">Melastoma candidum</name>
    <dbReference type="NCBI Taxonomy" id="119954"/>
    <lineage>
        <taxon>Eukaryota</taxon>
        <taxon>Viridiplantae</taxon>
        <taxon>Streptophyta</taxon>
        <taxon>Embryophyta</taxon>
        <taxon>Tracheophyta</taxon>
        <taxon>Spermatophyta</taxon>
        <taxon>Magnoliopsida</taxon>
        <taxon>eudicotyledons</taxon>
        <taxon>Gunneridae</taxon>
        <taxon>Pentapetalae</taxon>
        <taxon>rosids</taxon>
        <taxon>malvids</taxon>
        <taxon>Myrtales</taxon>
        <taxon>Melastomataceae</taxon>
        <taxon>Melastomatoideae</taxon>
        <taxon>Melastomateae</taxon>
        <taxon>Melastoma</taxon>
    </lineage>
</organism>
<proteinExistence type="predicted"/>
<evidence type="ECO:0000313" key="1">
    <source>
        <dbReference type="EMBL" id="KAI4386633.1"/>
    </source>
</evidence>
<keyword evidence="2" id="KW-1185">Reference proteome</keyword>
<reference evidence="2" key="1">
    <citation type="journal article" date="2023" name="Front. Plant Sci.">
        <title>Chromosomal-level genome assembly of Melastoma candidum provides insights into trichome evolution.</title>
        <authorList>
            <person name="Zhong Y."/>
            <person name="Wu W."/>
            <person name="Sun C."/>
            <person name="Zou P."/>
            <person name="Liu Y."/>
            <person name="Dai S."/>
            <person name="Zhou R."/>
        </authorList>
    </citation>
    <scope>NUCLEOTIDE SEQUENCE [LARGE SCALE GENOMIC DNA]</scope>
</reference>
<sequence>MEVGCDDGGRVVNSNVCADLPVRVEGLISGDFNEGDAKDNGRYVGSSFRAHENANADIGVASAGLPVGFEGSFHGKDYEGDVKEGAVEEDVESVGIVSQEGISKDVVIAGSDRVRRSDNVVSSADSIEEVERDNIGSSAGSKDKIDEAEGGLLWRGEMEALERKRRIKTEIFIGGLPKDASENDVRTVFEEVGEVVDVRVVKDDKTGKSKGYAFVRYAVAADAKKALEKYHKLEICGKECGSRPVEGNGTIFLGNINKQWREVDVIKLLEGIGVHKIDTVTLKTHRCLWSWTSLAINYC</sequence>
<accession>A0ACB9S7K5</accession>
<dbReference type="Proteomes" id="UP001057402">
    <property type="component" value="Chromosome 2"/>
</dbReference>
<evidence type="ECO:0000313" key="2">
    <source>
        <dbReference type="Proteomes" id="UP001057402"/>
    </source>
</evidence>
<dbReference type="EMBL" id="CM042881">
    <property type="protein sequence ID" value="KAI4386633.1"/>
    <property type="molecule type" value="Genomic_DNA"/>
</dbReference>
<name>A0ACB9S7K5_9MYRT</name>
<gene>
    <name evidence="1" type="ORF">MLD38_004550</name>
</gene>
<protein>
    <submittedName>
        <fullName evidence="1">Uncharacterized protein</fullName>
    </submittedName>
</protein>
<comment type="caution">
    <text evidence="1">The sequence shown here is derived from an EMBL/GenBank/DDBJ whole genome shotgun (WGS) entry which is preliminary data.</text>
</comment>